<evidence type="ECO:0000256" key="6">
    <source>
        <dbReference type="ARBA" id="ARBA00022997"/>
    </source>
</evidence>
<dbReference type="PANTHER" id="PTHR43126:SF2">
    <property type="entry name" value="D-ALANYL-D-ALANINE DIPEPTIDASE"/>
    <property type="match status" value="1"/>
</dbReference>
<dbReference type="GO" id="GO:0046872">
    <property type="term" value="F:metal ion binding"/>
    <property type="evidence" value="ECO:0007669"/>
    <property type="project" value="UniProtKB-KW"/>
</dbReference>
<evidence type="ECO:0000313" key="12">
    <source>
        <dbReference type="Proteomes" id="UP000254476"/>
    </source>
</evidence>
<dbReference type="InterPro" id="IPR000755">
    <property type="entry name" value="A_A_dipeptidase"/>
</dbReference>
<evidence type="ECO:0000256" key="8">
    <source>
        <dbReference type="ARBA" id="ARBA00023316"/>
    </source>
</evidence>
<organism evidence="10 12">
    <name type="scientific">Legionella gratiana</name>
    <dbReference type="NCBI Taxonomy" id="45066"/>
    <lineage>
        <taxon>Bacteria</taxon>
        <taxon>Pseudomonadati</taxon>
        <taxon>Pseudomonadota</taxon>
        <taxon>Gammaproteobacteria</taxon>
        <taxon>Legionellales</taxon>
        <taxon>Legionellaceae</taxon>
        <taxon>Legionella</taxon>
    </lineage>
</organism>
<keyword evidence="3" id="KW-0479">Metal-binding</keyword>
<proteinExistence type="predicted"/>
<dbReference type="Pfam" id="PF01427">
    <property type="entry name" value="Peptidase_M15"/>
    <property type="match status" value="1"/>
</dbReference>
<evidence type="ECO:0000313" key="9">
    <source>
        <dbReference type="EMBL" id="KTD11044.1"/>
    </source>
</evidence>
<reference evidence="9 11" key="1">
    <citation type="submission" date="2015-11" db="EMBL/GenBank/DDBJ databases">
        <title>Genomic analysis of 38 Legionella species identifies large and diverse effector repertoires.</title>
        <authorList>
            <person name="Burstein D."/>
            <person name="Amaro F."/>
            <person name="Zusman T."/>
            <person name="Lifshitz Z."/>
            <person name="Cohen O."/>
            <person name="Gilbert J.A."/>
            <person name="Pupko T."/>
            <person name="Shuman H.A."/>
            <person name="Segal G."/>
        </authorList>
    </citation>
    <scope>NUCLEOTIDE SEQUENCE [LARGE SCALE GENOMIC DNA]</scope>
    <source>
        <strain evidence="9 11">Lyon 8420412</strain>
    </source>
</reference>
<name>A0A378JA04_9GAMM</name>
<dbReference type="InterPro" id="IPR009045">
    <property type="entry name" value="Zn_M74/Hedgehog-like"/>
</dbReference>
<gene>
    <name evidence="10" type="primary">ddpX</name>
    <name evidence="9" type="ORF">Lgra_2010</name>
    <name evidence="10" type="ORF">NCTC12388_01598</name>
</gene>
<dbReference type="GO" id="GO:0006508">
    <property type="term" value="P:proteolysis"/>
    <property type="evidence" value="ECO:0007669"/>
    <property type="project" value="UniProtKB-KW"/>
</dbReference>
<evidence type="ECO:0000313" key="11">
    <source>
        <dbReference type="Proteomes" id="UP000054691"/>
    </source>
</evidence>
<keyword evidence="4 10" id="KW-0378">Hydrolase</keyword>
<evidence type="ECO:0000256" key="5">
    <source>
        <dbReference type="ARBA" id="ARBA00022833"/>
    </source>
</evidence>
<dbReference type="SUPFAM" id="SSF55166">
    <property type="entry name" value="Hedgehog/DD-peptidase"/>
    <property type="match status" value="1"/>
</dbReference>
<evidence type="ECO:0000256" key="2">
    <source>
        <dbReference type="ARBA" id="ARBA00022670"/>
    </source>
</evidence>
<dbReference type="PANTHER" id="PTHR43126">
    <property type="entry name" value="D-ALANYL-D-ALANINE DIPEPTIDASE"/>
    <property type="match status" value="1"/>
</dbReference>
<dbReference type="CDD" id="cd14843">
    <property type="entry name" value="D-Ala-D-Ala_dipeptidase_like"/>
    <property type="match status" value="1"/>
</dbReference>
<evidence type="ECO:0000313" key="10">
    <source>
        <dbReference type="EMBL" id="STX44612.1"/>
    </source>
</evidence>
<dbReference type="EMBL" id="UGOB01000001">
    <property type="protein sequence ID" value="STX44612.1"/>
    <property type="molecule type" value="Genomic_DNA"/>
</dbReference>
<keyword evidence="5" id="KW-0862">Zinc</keyword>
<evidence type="ECO:0000256" key="1">
    <source>
        <dbReference type="ARBA" id="ARBA00001362"/>
    </source>
</evidence>
<evidence type="ECO:0000256" key="3">
    <source>
        <dbReference type="ARBA" id="ARBA00022723"/>
    </source>
</evidence>
<accession>A0A378JA04</accession>
<evidence type="ECO:0000256" key="4">
    <source>
        <dbReference type="ARBA" id="ARBA00022801"/>
    </source>
</evidence>
<sequence length="258" mass="29875">MKFGAIKYVVISVLWGIMMPSNAVQNTFLLIADPKILAIPIIDNDETMIDLKDQREIAYGPSPEIPNNTDYTKLRKTVYEKLKQAQTLLPEGLRFRLYEGYRSLQLQKMLFDARYAKVKTQHPSWSHQQLFDETTKLVSPVINLDSSINIPPHSTGGAIDVYLVNDKEEEIDMGIHPKDWMTDLNGTLSLTNSNIISKKAKYYRHIMSEVLSRVGFVNYPTEYWHWSYGDRYWAYNQHQSHAIYSSYTEKLSLSTVQK</sequence>
<dbReference type="AlphaFoldDB" id="A0A378JA04"/>
<keyword evidence="11" id="KW-1185">Reference proteome</keyword>
<dbReference type="Gene3D" id="3.30.1380.10">
    <property type="match status" value="1"/>
</dbReference>
<protein>
    <submittedName>
        <fullName evidence="10">D-alanyl-D-alanine dipeptidase</fullName>
        <ecNumber evidence="10">3.4.13.22</ecNumber>
    </submittedName>
</protein>
<dbReference type="EC" id="3.4.13.22" evidence="10"/>
<dbReference type="GO" id="GO:0071555">
    <property type="term" value="P:cell wall organization"/>
    <property type="evidence" value="ECO:0007669"/>
    <property type="project" value="UniProtKB-KW"/>
</dbReference>
<keyword evidence="2" id="KW-0645">Protease</keyword>
<comment type="catalytic activity">
    <reaction evidence="1">
        <text>D-alanyl-D-alanine + H2O = 2 D-alanine</text>
        <dbReference type="Rhea" id="RHEA:20661"/>
        <dbReference type="ChEBI" id="CHEBI:15377"/>
        <dbReference type="ChEBI" id="CHEBI:57416"/>
        <dbReference type="ChEBI" id="CHEBI:57822"/>
        <dbReference type="EC" id="3.4.13.22"/>
    </reaction>
</comment>
<keyword evidence="8" id="KW-0961">Cell wall biogenesis/degradation</keyword>
<dbReference type="EMBL" id="LNYE01000022">
    <property type="protein sequence ID" value="KTD11044.1"/>
    <property type="molecule type" value="Genomic_DNA"/>
</dbReference>
<dbReference type="STRING" id="45066.Lgra_2010"/>
<dbReference type="GO" id="GO:0160237">
    <property type="term" value="F:D-Ala-D-Ala dipeptidase activity"/>
    <property type="evidence" value="ECO:0007669"/>
    <property type="project" value="UniProtKB-EC"/>
</dbReference>
<dbReference type="RefSeq" id="WP_238584418.1">
    <property type="nucleotide sequence ID" value="NZ_CAAAHW010000003.1"/>
</dbReference>
<reference evidence="10 12" key="2">
    <citation type="submission" date="2018-06" db="EMBL/GenBank/DDBJ databases">
        <authorList>
            <consortium name="Pathogen Informatics"/>
            <person name="Doyle S."/>
        </authorList>
    </citation>
    <scope>NUCLEOTIDE SEQUENCE [LARGE SCALE GENOMIC DNA]</scope>
    <source>
        <strain evidence="10 12">NCTC12388</strain>
    </source>
</reference>
<dbReference type="Proteomes" id="UP000054691">
    <property type="component" value="Unassembled WGS sequence"/>
</dbReference>
<keyword evidence="7" id="KW-0482">Metalloprotease</keyword>
<keyword evidence="6 10" id="KW-0224">Dipeptidase</keyword>
<dbReference type="Proteomes" id="UP000254476">
    <property type="component" value="Unassembled WGS sequence"/>
</dbReference>
<dbReference type="GO" id="GO:0008237">
    <property type="term" value="F:metallopeptidase activity"/>
    <property type="evidence" value="ECO:0007669"/>
    <property type="project" value="UniProtKB-KW"/>
</dbReference>
<evidence type="ECO:0000256" key="7">
    <source>
        <dbReference type="ARBA" id="ARBA00023049"/>
    </source>
</evidence>